<evidence type="ECO:0000313" key="5">
    <source>
        <dbReference type="Proteomes" id="UP000182360"/>
    </source>
</evidence>
<dbReference type="STRING" id="163.SAMN04487775_102120"/>
<dbReference type="Proteomes" id="UP000182360">
    <property type="component" value="Unassembled WGS sequence"/>
</dbReference>
<sequence>MSKKIFKQKIPICFATDDNYVPFLTVALASLLDNASKENFYKIYVLTSHLSEENMNSIKKHKQENCSIEFVQLSKELDKVQDMFHLRDYYSKETYYRIFIPNLFPQYDKVLYLDCDITVLGDVSELYNTQIHGYYVAAAQEEVMQTFEVFGNYVEQADGINRKEYFNAGILLINCRRWRNKFIAERFVDLLNRYTFRVVQDEDYLNVLCKGNVKKISLGWNKTSYKNDAFDDKDLKIIHWKINWRPWKYKDVLYEEHFWKYAKMTDFYERLITMRDSRTEEDKKKDELLMENLSKMAQEDADDPNNYYKTSGKKGFWVRFFKRIGIIIRFRLIINASIFRRKK</sequence>
<dbReference type="InterPro" id="IPR029044">
    <property type="entry name" value="Nucleotide-diphossugar_trans"/>
</dbReference>
<keyword evidence="1" id="KW-0328">Glycosyltransferase</keyword>
<dbReference type="GO" id="GO:0046872">
    <property type="term" value="F:metal ion binding"/>
    <property type="evidence" value="ECO:0007669"/>
    <property type="project" value="UniProtKB-KW"/>
</dbReference>
<evidence type="ECO:0000256" key="3">
    <source>
        <dbReference type="ARBA" id="ARBA00022723"/>
    </source>
</evidence>
<protein>
    <submittedName>
        <fullName evidence="4">Lipopolysaccharide biosynthesis protein, LPS:glycosyltransferase</fullName>
    </submittedName>
</protein>
<keyword evidence="3" id="KW-0479">Metal-binding</keyword>
<dbReference type="RefSeq" id="WP_074645163.1">
    <property type="nucleotide sequence ID" value="NZ_FOFU01000011.1"/>
</dbReference>
<evidence type="ECO:0000256" key="2">
    <source>
        <dbReference type="ARBA" id="ARBA00022679"/>
    </source>
</evidence>
<reference evidence="4 5" key="1">
    <citation type="submission" date="2016-10" db="EMBL/GenBank/DDBJ databases">
        <authorList>
            <person name="de Groot N.N."/>
        </authorList>
    </citation>
    <scope>NUCLEOTIDE SEQUENCE [LARGE SCALE GENOMIC DNA]</scope>
    <source>
        <strain evidence="4 5">B25</strain>
    </source>
</reference>
<gene>
    <name evidence="4" type="ORF">SAMN04487977_1115</name>
</gene>
<keyword evidence="2 4" id="KW-0808">Transferase</keyword>
<dbReference type="PANTHER" id="PTHR13778:SF47">
    <property type="entry name" value="LIPOPOLYSACCHARIDE 1,3-GALACTOSYLTRANSFERASE"/>
    <property type="match status" value="1"/>
</dbReference>
<dbReference type="Gene3D" id="3.90.550.10">
    <property type="entry name" value="Spore Coat Polysaccharide Biosynthesis Protein SpsA, Chain A"/>
    <property type="match status" value="1"/>
</dbReference>
<dbReference type="InterPro" id="IPR002495">
    <property type="entry name" value="Glyco_trans_8"/>
</dbReference>
<organism evidence="4 5">
    <name type="scientific">Treponema bryantii</name>
    <dbReference type="NCBI Taxonomy" id="163"/>
    <lineage>
        <taxon>Bacteria</taxon>
        <taxon>Pseudomonadati</taxon>
        <taxon>Spirochaetota</taxon>
        <taxon>Spirochaetia</taxon>
        <taxon>Spirochaetales</taxon>
        <taxon>Treponemataceae</taxon>
        <taxon>Treponema</taxon>
    </lineage>
</organism>
<dbReference type="Pfam" id="PF01501">
    <property type="entry name" value="Glyco_transf_8"/>
    <property type="match status" value="1"/>
</dbReference>
<name>A0A1H9IZ62_9SPIR</name>
<proteinExistence type="predicted"/>
<dbReference type="EMBL" id="FOFU01000011">
    <property type="protein sequence ID" value="SEQ79893.1"/>
    <property type="molecule type" value="Genomic_DNA"/>
</dbReference>
<dbReference type="SUPFAM" id="SSF53448">
    <property type="entry name" value="Nucleotide-diphospho-sugar transferases"/>
    <property type="match status" value="1"/>
</dbReference>
<dbReference type="AlphaFoldDB" id="A0A1H9IZ62"/>
<dbReference type="PANTHER" id="PTHR13778">
    <property type="entry name" value="GLYCOSYLTRANSFERASE 8 DOMAIN-CONTAINING PROTEIN"/>
    <property type="match status" value="1"/>
</dbReference>
<evidence type="ECO:0000256" key="1">
    <source>
        <dbReference type="ARBA" id="ARBA00022676"/>
    </source>
</evidence>
<accession>A0A1H9IZ62</accession>
<dbReference type="GO" id="GO:0016757">
    <property type="term" value="F:glycosyltransferase activity"/>
    <property type="evidence" value="ECO:0007669"/>
    <property type="project" value="UniProtKB-KW"/>
</dbReference>
<keyword evidence="5" id="KW-1185">Reference proteome</keyword>
<dbReference type="InterPro" id="IPR050748">
    <property type="entry name" value="Glycosyltrans_8_dom-fam"/>
</dbReference>
<dbReference type="CDD" id="cd04194">
    <property type="entry name" value="GT8_A4GalT_like"/>
    <property type="match status" value="1"/>
</dbReference>
<evidence type="ECO:0000313" key="4">
    <source>
        <dbReference type="EMBL" id="SEQ79893.1"/>
    </source>
</evidence>
<dbReference type="OrthoDB" id="9798746at2"/>